<accession>A0A3M7FZ67</accession>
<protein>
    <submittedName>
        <fullName evidence="2">Uncharacterized protein</fullName>
    </submittedName>
</protein>
<dbReference type="VEuPathDB" id="FungiDB:BTJ68_06267"/>
<name>A0A3M7FZ67_HORWE</name>
<feature type="region of interest" description="Disordered" evidence="1">
    <location>
        <begin position="1"/>
        <end position="32"/>
    </location>
</feature>
<proteinExistence type="predicted"/>
<dbReference type="Proteomes" id="UP000268823">
    <property type="component" value="Unassembled WGS sequence"/>
</dbReference>
<dbReference type="EMBL" id="QWIR01000015">
    <property type="protein sequence ID" value="RMY94178.1"/>
    <property type="molecule type" value="Genomic_DNA"/>
</dbReference>
<comment type="caution">
    <text evidence="2">The sequence shown here is derived from an EMBL/GenBank/DDBJ whole genome shotgun (WGS) entry which is preliminary data.</text>
</comment>
<feature type="compositionally biased region" description="Polar residues" evidence="1">
    <location>
        <begin position="16"/>
        <end position="32"/>
    </location>
</feature>
<evidence type="ECO:0000313" key="2">
    <source>
        <dbReference type="EMBL" id="RMY94178.1"/>
    </source>
</evidence>
<reference evidence="2 3" key="1">
    <citation type="journal article" date="2018" name="BMC Genomics">
        <title>Genomic evidence for intraspecific hybridization in a clonal and extremely halotolerant yeast.</title>
        <authorList>
            <person name="Gostincar C."/>
            <person name="Stajich J.E."/>
            <person name="Zupancic J."/>
            <person name="Zalar P."/>
            <person name="Gunde-Cimerman N."/>
        </authorList>
    </citation>
    <scope>NUCLEOTIDE SEQUENCE [LARGE SCALE GENOMIC DNA]</scope>
    <source>
        <strain evidence="2 3">EXF-2788</strain>
    </source>
</reference>
<evidence type="ECO:0000313" key="3">
    <source>
        <dbReference type="Proteomes" id="UP000268823"/>
    </source>
</evidence>
<organism evidence="2 3">
    <name type="scientific">Hortaea werneckii</name>
    <name type="common">Black yeast</name>
    <name type="synonym">Cladosporium werneckii</name>
    <dbReference type="NCBI Taxonomy" id="91943"/>
    <lineage>
        <taxon>Eukaryota</taxon>
        <taxon>Fungi</taxon>
        <taxon>Dikarya</taxon>
        <taxon>Ascomycota</taxon>
        <taxon>Pezizomycotina</taxon>
        <taxon>Dothideomycetes</taxon>
        <taxon>Dothideomycetidae</taxon>
        <taxon>Mycosphaerellales</taxon>
        <taxon>Teratosphaeriaceae</taxon>
        <taxon>Hortaea</taxon>
    </lineage>
</organism>
<sequence>MQAPVRGFVAGLPKATTPSSSGPLQSNLSTTSPAPHFDLLTSRDFASMRHVVTAVTPDNDDFAPSIKAQLVITIWCTVTQLLITSYSIDPSITYFRPSI</sequence>
<evidence type="ECO:0000256" key="1">
    <source>
        <dbReference type="SAM" id="MobiDB-lite"/>
    </source>
</evidence>
<gene>
    <name evidence="2" type="ORF">D0861_01468</name>
</gene>
<dbReference type="OrthoDB" id="10284139at2759"/>
<dbReference type="AlphaFoldDB" id="A0A3M7FZ67"/>